<dbReference type="InterPro" id="IPR050709">
    <property type="entry name" value="Biotin_Carboxyl_Carrier/Decarb"/>
</dbReference>
<accession>A0A934VRE4</accession>
<sequence length="165" mass="18572">MKYETTAGEESFAIDIEDDGSLRFDGDRLEYDFQVGKDPNLYSLILDNKSYELRVVPEGDQYRVLLNGENILVEVFDERRRRLEGVKAVLGEAGGEQLIKAPMPGLVVDVLVEAGDPVVEGQTLVILESMKMHNEFKAKRGTVVKQVCVKIDDKVQRDDTLLILE</sequence>
<dbReference type="Pfam" id="PF00364">
    <property type="entry name" value="Biotin_lipoyl"/>
    <property type="match status" value="1"/>
</dbReference>
<dbReference type="RefSeq" id="WP_200355750.1">
    <property type="nucleotide sequence ID" value="NZ_JAENIL010000019.1"/>
</dbReference>
<organism evidence="3 4">
    <name type="scientific">Pelagicoccus mobilis</name>
    <dbReference type="NCBI Taxonomy" id="415221"/>
    <lineage>
        <taxon>Bacteria</taxon>
        <taxon>Pseudomonadati</taxon>
        <taxon>Verrucomicrobiota</taxon>
        <taxon>Opitutia</taxon>
        <taxon>Puniceicoccales</taxon>
        <taxon>Pelagicoccaceae</taxon>
        <taxon>Pelagicoccus</taxon>
    </lineage>
</organism>
<keyword evidence="4" id="KW-1185">Reference proteome</keyword>
<dbReference type="FunFam" id="2.40.50.100:FF:000003">
    <property type="entry name" value="Acetyl-CoA carboxylase biotin carboxyl carrier protein"/>
    <property type="match status" value="1"/>
</dbReference>
<proteinExistence type="predicted"/>
<evidence type="ECO:0000313" key="4">
    <source>
        <dbReference type="Proteomes" id="UP000617628"/>
    </source>
</evidence>
<dbReference type="Proteomes" id="UP000617628">
    <property type="component" value="Unassembled WGS sequence"/>
</dbReference>
<dbReference type="CDD" id="cd06850">
    <property type="entry name" value="biotinyl_domain"/>
    <property type="match status" value="1"/>
</dbReference>
<dbReference type="PANTHER" id="PTHR45266:SF3">
    <property type="entry name" value="OXALOACETATE DECARBOXYLASE ALPHA CHAIN"/>
    <property type="match status" value="1"/>
</dbReference>
<dbReference type="AlphaFoldDB" id="A0A934VRE4"/>
<dbReference type="EMBL" id="JAENIL010000019">
    <property type="protein sequence ID" value="MBK1877538.1"/>
    <property type="molecule type" value="Genomic_DNA"/>
</dbReference>
<keyword evidence="1" id="KW-0092">Biotin</keyword>
<dbReference type="Gene3D" id="2.40.50.100">
    <property type="match status" value="1"/>
</dbReference>
<dbReference type="InterPro" id="IPR011053">
    <property type="entry name" value="Single_hybrid_motif"/>
</dbReference>
<dbReference type="PROSITE" id="PS50968">
    <property type="entry name" value="BIOTINYL_LIPOYL"/>
    <property type="match status" value="1"/>
</dbReference>
<feature type="domain" description="Lipoyl-binding" evidence="2">
    <location>
        <begin position="90"/>
        <end position="165"/>
    </location>
</feature>
<dbReference type="InterPro" id="IPR000089">
    <property type="entry name" value="Biotin_lipoyl"/>
</dbReference>
<evidence type="ECO:0000259" key="2">
    <source>
        <dbReference type="PROSITE" id="PS50968"/>
    </source>
</evidence>
<comment type="caution">
    <text evidence="3">The sequence shown here is derived from an EMBL/GenBank/DDBJ whole genome shotgun (WGS) entry which is preliminary data.</text>
</comment>
<protein>
    <submittedName>
        <fullName evidence="3">Biotin/lipoyl-binding protein</fullName>
    </submittedName>
</protein>
<name>A0A934VRE4_9BACT</name>
<reference evidence="3" key="1">
    <citation type="submission" date="2021-01" db="EMBL/GenBank/DDBJ databases">
        <title>Modified the classification status of verrucomicrobia.</title>
        <authorList>
            <person name="Feng X."/>
        </authorList>
    </citation>
    <scope>NUCLEOTIDE SEQUENCE</scope>
    <source>
        <strain evidence="3">KCTC 13126</strain>
    </source>
</reference>
<evidence type="ECO:0000313" key="3">
    <source>
        <dbReference type="EMBL" id="MBK1877538.1"/>
    </source>
</evidence>
<dbReference type="SUPFAM" id="SSF51230">
    <property type="entry name" value="Single hybrid motif"/>
    <property type="match status" value="1"/>
</dbReference>
<evidence type="ECO:0000256" key="1">
    <source>
        <dbReference type="ARBA" id="ARBA00023267"/>
    </source>
</evidence>
<gene>
    <name evidence="3" type="ORF">JIN87_11715</name>
</gene>
<dbReference type="PANTHER" id="PTHR45266">
    <property type="entry name" value="OXALOACETATE DECARBOXYLASE ALPHA CHAIN"/>
    <property type="match status" value="1"/>
</dbReference>